<comment type="similarity">
    <text evidence="2">Belongs to the BexD/CtrA/VexA family.</text>
</comment>
<keyword evidence="14" id="KW-0449">Lipoprotein</keyword>
<evidence type="ECO:0000256" key="1">
    <source>
        <dbReference type="ARBA" id="ARBA00004571"/>
    </source>
</evidence>
<dbReference type="InterPro" id="IPR003715">
    <property type="entry name" value="Poly_export_N"/>
</dbReference>
<evidence type="ECO:0000256" key="8">
    <source>
        <dbReference type="ARBA" id="ARBA00023047"/>
    </source>
</evidence>
<evidence type="ECO:0000256" key="4">
    <source>
        <dbReference type="ARBA" id="ARBA00022452"/>
    </source>
</evidence>
<dbReference type="RefSeq" id="WP_322465075.1">
    <property type="nucleotide sequence ID" value="NZ_JAXOJX010000009.1"/>
</dbReference>
<keyword evidence="4" id="KW-1134">Transmembrane beta strand</keyword>
<evidence type="ECO:0000259" key="19">
    <source>
        <dbReference type="Pfam" id="PF22461"/>
    </source>
</evidence>
<proteinExistence type="inferred from homology"/>
<feature type="domain" description="Soluble ligand binding" evidence="18">
    <location>
        <begin position="319"/>
        <end position="370"/>
    </location>
</feature>
<dbReference type="PANTHER" id="PTHR33619:SF3">
    <property type="entry name" value="POLYSACCHARIDE EXPORT PROTEIN GFCE-RELATED"/>
    <property type="match status" value="1"/>
</dbReference>
<comment type="caution">
    <text evidence="20">The sequence shown here is derived from an EMBL/GenBank/DDBJ whole genome shotgun (WGS) entry which is preliminary data.</text>
</comment>
<dbReference type="InterPro" id="IPR049712">
    <property type="entry name" value="Poly_export"/>
</dbReference>
<evidence type="ECO:0000256" key="10">
    <source>
        <dbReference type="ARBA" id="ARBA00023114"/>
    </source>
</evidence>
<keyword evidence="11" id="KW-0472">Membrane</keyword>
<feature type="domain" description="Soluble ligand binding" evidence="18">
    <location>
        <begin position="411"/>
        <end position="444"/>
    </location>
</feature>
<evidence type="ECO:0000259" key="17">
    <source>
        <dbReference type="Pfam" id="PF02563"/>
    </source>
</evidence>
<dbReference type="InterPro" id="IPR019554">
    <property type="entry name" value="Soluble_ligand-bd"/>
</dbReference>
<keyword evidence="8" id="KW-0625">Polysaccharide transport</keyword>
<dbReference type="Pfam" id="PF02563">
    <property type="entry name" value="Poly_export"/>
    <property type="match status" value="1"/>
</dbReference>
<evidence type="ECO:0000256" key="9">
    <source>
        <dbReference type="ARBA" id="ARBA00023065"/>
    </source>
</evidence>
<keyword evidence="7 16" id="KW-0732">Signal</keyword>
<evidence type="ECO:0000256" key="15">
    <source>
        <dbReference type="SAM" id="MobiDB-lite"/>
    </source>
</evidence>
<keyword evidence="3" id="KW-0813">Transport</keyword>
<keyword evidence="5" id="KW-0762">Sugar transport</keyword>
<feature type="domain" description="Soluble ligand binding" evidence="18">
    <location>
        <begin position="546"/>
        <end position="594"/>
    </location>
</feature>
<feature type="region of interest" description="Disordered" evidence="15">
    <location>
        <begin position="44"/>
        <end position="73"/>
    </location>
</feature>
<keyword evidence="12" id="KW-0564">Palmitate</keyword>
<evidence type="ECO:0000256" key="16">
    <source>
        <dbReference type="SAM" id="SignalP"/>
    </source>
</evidence>
<name>A0ABU5IC56_9BURK</name>
<comment type="subcellular location">
    <subcellularLocation>
        <location evidence="1">Cell outer membrane</location>
        <topology evidence="1">Multi-pass membrane protein</topology>
    </subcellularLocation>
</comment>
<keyword evidence="21" id="KW-1185">Reference proteome</keyword>
<keyword evidence="9" id="KW-0406">Ion transport</keyword>
<evidence type="ECO:0000256" key="2">
    <source>
        <dbReference type="ARBA" id="ARBA00009450"/>
    </source>
</evidence>
<dbReference type="Gene3D" id="3.10.560.10">
    <property type="entry name" value="Outer membrane lipoprotein wza domain like"/>
    <property type="match status" value="4"/>
</dbReference>
<evidence type="ECO:0000256" key="12">
    <source>
        <dbReference type="ARBA" id="ARBA00023139"/>
    </source>
</evidence>
<feature type="domain" description="SLBB" evidence="19">
    <location>
        <begin position="235"/>
        <end position="312"/>
    </location>
</feature>
<accession>A0ABU5IC56</accession>
<dbReference type="Pfam" id="PF10531">
    <property type="entry name" value="SLBB"/>
    <property type="match status" value="3"/>
</dbReference>
<dbReference type="InterPro" id="IPR054765">
    <property type="entry name" value="SLBB_dom"/>
</dbReference>
<evidence type="ECO:0000313" key="21">
    <source>
        <dbReference type="Proteomes" id="UP001293718"/>
    </source>
</evidence>
<dbReference type="EMBL" id="JAXOJX010000009">
    <property type="protein sequence ID" value="MDZ5456548.1"/>
    <property type="molecule type" value="Genomic_DNA"/>
</dbReference>
<feature type="compositionally biased region" description="Low complexity" evidence="15">
    <location>
        <begin position="62"/>
        <end position="73"/>
    </location>
</feature>
<gene>
    <name evidence="20" type="ORF">SM757_08160</name>
</gene>
<organism evidence="20 21">
    <name type="scientific">Azohydromonas lata</name>
    <dbReference type="NCBI Taxonomy" id="45677"/>
    <lineage>
        <taxon>Bacteria</taxon>
        <taxon>Pseudomonadati</taxon>
        <taxon>Pseudomonadota</taxon>
        <taxon>Betaproteobacteria</taxon>
        <taxon>Burkholderiales</taxon>
        <taxon>Sphaerotilaceae</taxon>
        <taxon>Azohydromonas</taxon>
    </lineage>
</organism>
<dbReference type="Pfam" id="PF22461">
    <property type="entry name" value="SLBB_2"/>
    <property type="match status" value="1"/>
</dbReference>
<dbReference type="PANTHER" id="PTHR33619">
    <property type="entry name" value="POLYSACCHARIDE EXPORT PROTEIN GFCE-RELATED"/>
    <property type="match status" value="1"/>
</dbReference>
<evidence type="ECO:0000313" key="20">
    <source>
        <dbReference type="EMBL" id="MDZ5456548.1"/>
    </source>
</evidence>
<feature type="domain" description="Polysaccharide export protein N-terminal" evidence="17">
    <location>
        <begin position="155"/>
        <end position="228"/>
    </location>
</feature>
<reference evidence="20 21" key="1">
    <citation type="submission" date="2023-11" db="EMBL/GenBank/DDBJ databases">
        <title>Draft genome of Azohydromonas lata strain H1 (DSM1123), a polyhydroxyalkanoate producer.</title>
        <authorList>
            <person name="Traversa D."/>
            <person name="D'Addabbo P."/>
            <person name="Pazzani C."/>
            <person name="Manzari C."/>
            <person name="Chiara M."/>
            <person name="Scrascia M."/>
        </authorList>
    </citation>
    <scope>NUCLEOTIDE SEQUENCE [LARGE SCALE GENOMIC DNA]</scope>
    <source>
        <strain evidence="20 21">H1</strain>
    </source>
</reference>
<evidence type="ECO:0000256" key="3">
    <source>
        <dbReference type="ARBA" id="ARBA00022448"/>
    </source>
</evidence>
<evidence type="ECO:0000256" key="7">
    <source>
        <dbReference type="ARBA" id="ARBA00022729"/>
    </source>
</evidence>
<keyword evidence="13" id="KW-0998">Cell outer membrane</keyword>
<dbReference type="Proteomes" id="UP001293718">
    <property type="component" value="Unassembled WGS sequence"/>
</dbReference>
<feature type="chain" id="PRO_5046629978" evidence="16">
    <location>
        <begin position="41"/>
        <end position="659"/>
    </location>
</feature>
<evidence type="ECO:0000256" key="5">
    <source>
        <dbReference type="ARBA" id="ARBA00022597"/>
    </source>
</evidence>
<protein>
    <submittedName>
        <fullName evidence="20">SLBB domain-containing protein</fullName>
    </submittedName>
</protein>
<feature type="signal peptide" evidence="16">
    <location>
        <begin position="1"/>
        <end position="40"/>
    </location>
</feature>
<evidence type="ECO:0000256" key="11">
    <source>
        <dbReference type="ARBA" id="ARBA00023136"/>
    </source>
</evidence>
<evidence type="ECO:0000256" key="14">
    <source>
        <dbReference type="ARBA" id="ARBA00023288"/>
    </source>
</evidence>
<evidence type="ECO:0000256" key="6">
    <source>
        <dbReference type="ARBA" id="ARBA00022692"/>
    </source>
</evidence>
<evidence type="ECO:0000256" key="13">
    <source>
        <dbReference type="ARBA" id="ARBA00023237"/>
    </source>
</evidence>
<keyword evidence="10" id="KW-0626">Porin</keyword>
<sequence>MRSSPRPPSIACHRALRVGSLRKTVGAALLALTGAVQVCAQTQSTADSATTGPIRLRQPLTSGSSNSNSNSGNIDAAQLLQQQAAGASAPAAGMASAQPTTPAPYKPSEFELFVQQRAGVAELGEGADALVVRRLGAELLTRADDPDSADYNPQIPPDYLVKSGDEIVVTLWGSVDADVRLVVDRSGRVSIPRVGPVLVAGVRYADLPDVIRRRVGQVFRNFELSVSLGQLRGVRVYVTGFVTRPGAYSVSSLSNVLSALLRAGGPSAAGSMRNVTVQRGRQTVARLDLYDFLLKGDRGADMLVQPEDVINVGPVGAQVGVIGSVNRPSILEIKPGETVDDALRMVGGFTTVADRSRLAVERLEQRSGERIAELPLPISARLPLSGGDVLRAFSAVESQLSVQKQNKRVIIEGEVLRPGEYVLPPGSSIGDALRAAGGLSPSAYVFGTQFTRQSVQRTQQENYERALRDLETDLSRNNATQRTTSTQEVEAQSARTVATSQLITRLRAVKPNGRIVLQTPPESATLPDMPLEDGDRITIPTRGSTVGVFGSVFNAGSFVWSGQRSIDDYLRQAGGPTRGADRGSVFVIRANGSVVSALQDGGSWFSRSHGMNNIAALPGDTIFVPEEMNKTTFAQSARDWTQIIYQLGLGAAAIKVLRD</sequence>
<keyword evidence="6" id="KW-0812">Transmembrane</keyword>
<evidence type="ECO:0000259" key="18">
    <source>
        <dbReference type="Pfam" id="PF10531"/>
    </source>
</evidence>